<sequence>MGPMFDVFDAPSQTSAQLQDMHFNYVLIDGSKRAEAERWLYELVDTPDYRNLFDGTEWASIRDVAPLLVRTERGHPLLEQLSLEGKAQEWGYAIASDESLDALADHLRRFVTVRHPLGYNVMLRFADPTVARVLLASSGDGGVPEYWSPYTAVKLPDALWDGWHLQIRPDWLPEVGVGRNVESSASFRLGELTLSGLTDTDRRATLVKLMQHLETYFPSRVASNLRQALIKDIRTIMEQALANGYESLQALLHWCTVYGYLGELSLWDTAAPGIYDLFHRWPGTAAEAQAREAAMIAMSSAGTQVQGEPIHG</sequence>
<proteinExistence type="predicted"/>
<evidence type="ECO:0000313" key="2">
    <source>
        <dbReference type="EMBL" id="HAC29793.1"/>
    </source>
</evidence>
<accession>A0A350RYK6</accession>
<dbReference type="AlphaFoldDB" id="A0A350RYK6"/>
<feature type="domain" description="DUF4123" evidence="1">
    <location>
        <begin position="25"/>
        <end position="138"/>
    </location>
</feature>
<dbReference type="EMBL" id="DLYI01000255">
    <property type="protein sequence ID" value="HAC29793.1"/>
    <property type="molecule type" value="Genomic_DNA"/>
</dbReference>
<organism evidence="2 3">
    <name type="scientific">Marinobacter nauticus</name>
    <name type="common">Marinobacter hydrocarbonoclasticus</name>
    <name type="synonym">Marinobacter aquaeolei</name>
    <dbReference type="NCBI Taxonomy" id="2743"/>
    <lineage>
        <taxon>Bacteria</taxon>
        <taxon>Pseudomonadati</taxon>
        <taxon>Pseudomonadota</taxon>
        <taxon>Gammaproteobacteria</taxon>
        <taxon>Pseudomonadales</taxon>
        <taxon>Marinobacteraceae</taxon>
        <taxon>Marinobacter</taxon>
    </lineage>
</organism>
<evidence type="ECO:0000313" key="3">
    <source>
        <dbReference type="Proteomes" id="UP000261325"/>
    </source>
</evidence>
<name>A0A350RYK6_MARNT</name>
<dbReference type="Pfam" id="PF13503">
    <property type="entry name" value="DUF4123"/>
    <property type="match status" value="1"/>
</dbReference>
<evidence type="ECO:0000259" key="1">
    <source>
        <dbReference type="Pfam" id="PF13503"/>
    </source>
</evidence>
<dbReference type="InterPro" id="IPR025391">
    <property type="entry name" value="DUF4123"/>
</dbReference>
<protein>
    <recommendedName>
        <fullName evidence="1">DUF4123 domain-containing protein</fullName>
    </recommendedName>
</protein>
<dbReference type="Proteomes" id="UP000261325">
    <property type="component" value="Unassembled WGS sequence"/>
</dbReference>
<comment type="caution">
    <text evidence="2">The sequence shown here is derived from an EMBL/GenBank/DDBJ whole genome shotgun (WGS) entry which is preliminary data.</text>
</comment>
<reference evidence="2 3" key="1">
    <citation type="journal article" date="2018" name="Nat. Biotechnol.">
        <title>A standardized bacterial taxonomy based on genome phylogeny substantially revises the tree of life.</title>
        <authorList>
            <person name="Parks D.H."/>
            <person name="Chuvochina M."/>
            <person name="Waite D.W."/>
            <person name="Rinke C."/>
            <person name="Skarshewski A."/>
            <person name="Chaumeil P.A."/>
            <person name="Hugenholtz P."/>
        </authorList>
    </citation>
    <scope>NUCLEOTIDE SEQUENCE [LARGE SCALE GENOMIC DNA]</scope>
    <source>
        <strain evidence="2">UBA9049</strain>
    </source>
</reference>
<gene>
    <name evidence="2" type="ORF">DCF82_18620</name>
</gene>